<proteinExistence type="predicted"/>
<evidence type="ECO:0000259" key="2">
    <source>
        <dbReference type="SMART" id="SM00471"/>
    </source>
</evidence>
<dbReference type="Proteomes" id="UP000270626">
    <property type="component" value="Unassembled WGS sequence"/>
</dbReference>
<dbReference type="InterPro" id="IPR006674">
    <property type="entry name" value="HD_domain"/>
</dbReference>
<dbReference type="CDD" id="cd00077">
    <property type="entry name" value="HDc"/>
    <property type="match status" value="1"/>
</dbReference>
<protein>
    <submittedName>
        <fullName evidence="3">3'-5' exoribonuclease</fullName>
    </submittedName>
</protein>
<gene>
    <name evidence="3" type="ORF">DFR40_0177</name>
</gene>
<dbReference type="SUPFAM" id="SSF109604">
    <property type="entry name" value="HD-domain/PDEase-like"/>
    <property type="match status" value="1"/>
</dbReference>
<dbReference type="InterPro" id="IPR003607">
    <property type="entry name" value="HD/PDEase_dom"/>
</dbReference>
<reference evidence="3 4" key="1">
    <citation type="submission" date="2018-10" db="EMBL/GenBank/DDBJ databases">
        <title>Genomic Encyclopedia of Type Strains, Phase IV (KMG-IV): sequencing the most valuable type-strain genomes for metagenomic binning, comparative biology and taxonomic classification.</title>
        <authorList>
            <person name="Goeker M."/>
        </authorList>
    </citation>
    <scope>NUCLEOTIDE SEQUENCE [LARGE SCALE GENOMIC DNA]</scope>
    <source>
        <strain evidence="3 4">DSM 23841</strain>
    </source>
</reference>
<dbReference type="InterPro" id="IPR050798">
    <property type="entry name" value="YhaM_exoribonuc/phosphodiest"/>
</dbReference>
<organism evidence="3 4">
    <name type="scientific">Azonexus fungiphilus</name>
    <dbReference type="NCBI Taxonomy" id="146940"/>
    <lineage>
        <taxon>Bacteria</taxon>
        <taxon>Pseudomonadati</taxon>
        <taxon>Pseudomonadota</taxon>
        <taxon>Betaproteobacteria</taxon>
        <taxon>Rhodocyclales</taxon>
        <taxon>Azonexaceae</taxon>
        <taxon>Azonexus</taxon>
    </lineage>
</organism>
<dbReference type="AlphaFoldDB" id="A0A495WNS3"/>
<comment type="caution">
    <text evidence="3">The sequence shown here is derived from an EMBL/GenBank/DDBJ whole genome shotgun (WGS) entry which is preliminary data.</text>
</comment>
<keyword evidence="1" id="KW-0378">Hydrolase</keyword>
<dbReference type="OrthoDB" id="8526051at2"/>
<evidence type="ECO:0000313" key="3">
    <source>
        <dbReference type="EMBL" id="RKT63126.1"/>
    </source>
</evidence>
<dbReference type="PANTHER" id="PTHR37294:SF1">
    <property type="entry name" value="3'-5' EXORIBONUCLEASE YHAM"/>
    <property type="match status" value="1"/>
</dbReference>
<evidence type="ECO:0000256" key="1">
    <source>
        <dbReference type="ARBA" id="ARBA00022801"/>
    </source>
</evidence>
<dbReference type="Gene3D" id="1.10.3210.10">
    <property type="entry name" value="Hypothetical protein af1432"/>
    <property type="match status" value="1"/>
</dbReference>
<sequence length="323" mass="36249">MANQNQSTLMLNADTFRDNLPAVFRVLRVRQRLLPGKNQYQVLVSLYHAKHQINVHACYPQYDNQLIPGALVKIRWPKRMVSIDGSLRIDRLVILQEAEASYQLFDTIPSYYAGSEEIMRRARALAQRLSDTHHLLLNHVFWNRGRLGRFLKGPGSLGGHHRGPHGNFRHAVEVAELAIGMQVELPVAAPSLMITAALLHDAGKADEYEFDQHTGYASMSPRGTLIGHRTTLLEWIAVAHDRMKKKLSKPHYEALVHALSAVSGAPEWTGCRVPMSREAFLVNTADRVSSHGDLLNQHAPANEGFGTPHKHLKRLPFQVKEAA</sequence>
<feature type="domain" description="HD/PDEase" evidence="2">
    <location>
        <begin position="163"/>
        <end position="300"/>
    </location>
</feature>
<accession>A0A495WNS3</accession>
<evidence type="ECO:0000313" key="4">
    <source>
        <dbReference type="Proteomes" id="UP000270626"/>
    </source>
</evidence>
<dbReference type="GO" id="GO:0016787">
    <property type="term" value="F:hydrolase activity"/>
    <property type="evidence" value="ECO:0007669"/>
    <property type="project" value="UniProtKB-KW"/>
</dbReference>
<dbReference type="Pfam" id="PF01966">
    <property type="entry name" value="HD"/>
    <property type="match status" value="1"/>
</dbReference>
<dbReference type="EMBL" id="RBXP01000001">
    <property type="protein sequence ID" value="RKT63126.1"/>
    <property type="molecule type" value="Genomic_DNA"/>
</dbReference>
<dbReference type="PANTHER" id="PTHR37294">
    <property type="entry name" value="3'-5' EXORIBONUCLEASE YHAM"/>
    <property type="match status" value="1"/>
</dbReference>
<name>A0A495WNS3_9RHOO</name>
<keyword evidence="4" id="KW-1185">Reference proteome</keyword>
<dbReference type="SMART" id="SM00471">
    <property type="entry name" value="HDc"/>
    <property type="match status" value="1"/>
</dbReference>
<dbReference type="RefSeq" id="WP_121456599.1">
    <property type="nucleotide sequence ID" value="NZ_RBXP01000001.1"/>
</dbReference>
<dbReference type="GO" id="GO:0031125">
    <property type="term" value="P:rRNA 3'-end processing"/>
    <property type="evidence" value="ECO:0007669"/>
    <property type="project" value="TreeGrafter"/>
</dbReference>